<feature type="coiled-coil region" evidence="1">
    <location>
        <begin position="317"/>
        <end position="347"/>
    </location>
</feature>
<dbReference type="Gene3D" id="3.40.50.300">
    <property type="entry name" value="P-loop containing nucleotide triphosphate hydrolases"/>
    <property type="match status" value="2"/>
</dbReference>
<reference evidence="3" key="1">
    <citation type="journal article" date="2022" name="Int. J. Mol. Sci.">
        <title>Draft Genome of Tanacetum Coccineum: Genomic Comparison of Closely Related Tanacetum-Family Plants.</title>
        <authorList>
            <person name="Yamashiro T."/>
            <person name="Shiraishi A."/>
            <person name="Nakayama K."/>
            <person name="Satake H."/>
        </authorList>
    </citation>
    <scope>NUCLEOTIDE SEQUENCE</scope>
</reference>
<accession>A0ABQ5D633</accession>
<dbReference type="Proteomes" id="UP001151760">
    <property type="component" value="Unassembled WGS sequence"/>
</dbReference>
<proteinExistence type="predicted"/>
<keyword evidence="1" id="KW-0175">Coiled coil</keyword>
<dbReference type="EMBL" id="BQNB010014950">
    <property type="protein sequence ID" value="GJT34285.1"/>
    <property type="molecule type" value="Genomic_DNA"/>
</dbReference>
<evidence type="ECO:0000313" key="3">
    <source>
        <dbReference type="EMBL" id="GJT34285.1"/>
    </source>
</evidence>
<organism evidence="3 4">
    <name type="scientific">Tanacetum coccineum</name>
    <dbReference type="NCBI Taxonomy" id="301880"/>
    <lineage>
        <taxon>Eukaryota</taxon>
        <taxon>Viridiplantae</taxon>
        <taxon>Streptophyta</taxon>
        <taxon>Embryophyta</taxon>
        <taxon>Tracheophyta</taxon>
        <taxon>Spermatophyta</taxon>
        <taxon>Magnoliopsida</taxon>
        <taxon>eudicotyledons</taxon>
        <taxon>Gunneridae</taxon>
        <taxon>Pentapetalae</taxon>
        <taxon>asterids</taxon>
        <taxon>campanulids</taxon>
        <taxon>Asterales</taxon>
        <taxon>Asteraceae</taxon>
        <taxon>Asteroideae</taxon>
        <taxon>Anthemideae</taxon>
        <taxon>Anthemidinae</taxon>
        <taxon>Tanacetum</taxon>
    </lineage>
</organism>
<evidence type="ECO:0000259" key="2">
    <source>
        <dbReference type="Pfam" id="PF02463"/>
    </source>
</evidence>
<evidence type="ECO:0000256" key="1">
    <source>
        <dbReference type="SAM" id="Coils"/>
    </source>
</evidence>
<reference evidence="3" key="2">
    <citation type="submission" date="2022-01" db="EMBL/GenBank/DDBJ databases">
        <authorList>
            <person name="Yamashiro T."/>
            <person name="Shiraishi A."/>
            <person name="Satake H."/>
            <person name="Nakayama K."/>
        </authorList>
    </citation>
    <scope>NUCLEOTIDE SEQUENCE</scope>
</reference>
<feature type="coiled-coil region" evidence="1">
    <location>
        <begin position="420"/>
        <end position="496"/>
    </location>
</feature>
<name>A0ABQ5D633_9ASTR</name>
<comment type="caution">
    <text evidence="3">The sequence shown here is derived from an EMBL/GenBank/DDBJ whole genome shotgun (WGS) entry which is preliminary data.</text>
</comment>
<dbReference type="InterPro" id="IPR003395">
    <property type="entry name" value="RecF/RecN/SMC_N"/>
</dbReference>
<gene>
    <name evidence="3" type="ORF">Tco_0924704</name>
</gene>
<feature type="domain" description="RecF/RecN/SMC N-terminal" evidence="2">
    <location>
        <begin position="43"/>
        <end position="718"/>
    </location>
</feature>
<dbReference type="Pfam" id="PF02463">
    <property type="entry name" value="SMC_N"/>
    <property type="match status" value="1"/>
</dbReference>
<sequence length="849" mass="96282">METENSDLPSAFEVVYVFSENLFEVDKLTPLFLCLAFSQRTWIQSVKLKGFKSFGLKTAFQDLNPSLSFISGPPNSGKSHILDSISYVLLSGNDSGGIRISDGEQLIFGNGETDIHKATMSLSLKSQRREAVGVITRSVVHANGIFTSSYKLNGENATEYDVKRFFDFVDFSFSSPHFLVTKETIESGLDLGILDFVIETSGFQTEVKDLQTGIDRQYEYLRQLSAEISRLDDKETYLLTENKELECIEKIYIPLEYLRLNSERLKTDMDYDSTQQRLLNLVSKEEQVVADASRAKTEKLSAEKRRQELVFKNYSYRNSLSNSQTNLEQKLDQIRRVENDCQGLEASLFRHEHKQRYLGLQRYVSYVVGDSSSSSSSGPLLANKQKIAGQANDLIASLSEEIDGATKTVSQDPKQDKLTLSAMKELLINYQNEAIKLQIKVDSNQRTTDYGWDQRVKTDADLAKMEIEMLDREATLESLKKQKNDLYRNADGLKAISASLSLDMAKLLKDHTWLKDEIEKEKFKLDVYKKVKGDYEALRNKLYGDEGNKDVRVLIAELSQVANDSMSNVIPEQMHNLEKVKCEEDLKLEEIRHAVNVSFGELVGYLLPGCTAKLVRVDGSANIHEGLDIMFEKTNGKVVKFQEMEEGQDKGVLVLSLSLALLSSCGKKLCLLDMSDTVFDESNMKERFREMLSDKVFSDMQIIVTTRNEETAVNAKTFQIRSMKTSFVVRTLGCLRKVKLVPVSARSPRKRKLSTISDTGEEHKEFTGSDSYWETTSFNELEKATAFRITKSVKDYAYKMETERISWKKQALSLVDKRNSRVVDLIVSTLQLSNLDIVASYVFRVGNKA</sequence>
<dbReference type="PANTHER" id="PTHR43977">
    <property type="entry name" value="STRUCTURAL MAINTENANCE OF CHROMOSOMES PROTEIN 3"/>
    <property type="match status" value="1"/>
</dbReference>
<keyword evidence="4" id="KW-1185">Reference proteome</keyword>
<dbReference type="SUPFAM" id="SSF52540">
    <property type="entry name" value="P-loop containing nucleoside triphosphate hydrolases"/>
    <property type="match status" value="1"/>
</dbReference>
<evidence type="ECO:0000313" key="4">
    <source>
        <dbReference type="Proteomes" id="UP001151760"/>
    </source>
</evidence>
<protein>
    <submittedName>
        <fullName evidence="3">Probable transmembrane GTPase FZO-like protein, chloroplastic</fullName>
    </submittedName>
</protein>
<dbReference type="InterPro" id="IPR027417">
    <property type="entry name" value="P-loop_NTPase"/>
</dbReference>